<gene>
    <name evidence="1" type="ORF">DY000_02057024</name>
</gene>
<accession>A0ABQ7AD44</accession>
<evidence type="ECO:0000313" key="1">
    <source>
        <dbReference type="EMBL" id="KAF3495496.1"/>
    </source>
</evidence>
<evidence type="ECO:0000313" key="2">
    <source>
        <dbReference type="Proteomes" id="UP000266723"/>
    </source>
</evidence>
<dbReference type="EMBL" id="QGKV02002055">
    <property type="protein sequence ID" value="KAF3495496.1"/>
    <property type="molecule type" value="Genomic_DNA"/>
</dbReference>
<comment type="caution">
    <text evidence="1">The sequence shown here is derived from an EMBL/GenBank/DDBJ whole genome shotgun (WGS) entry which is preliminary data.</text>
</comment>
<proteinExistence type="predicted"/>
<protein>
    <submittedName>
        <fullName evidence="1">Uncharacterized protein</fullName>
    </submittedName>
</protein>
<organism evidence="1 2">
    <name type="scientific">Brassica cretica</name>
    <name type="common">Mustard</name>
    <dbReference type="NCBI Taxonomy" id="69181"/>
    <lineage>
        <taxon>Eukaryota</taxon>
        <taxon>Viridiplantae</taxon>
        <taxon>Streptophyta</taxon>
        <taxon>Embryophyta</taxon>
        <taxon>Tracheophyta</taxon>
        <taxon>Spermatophyta</taxon>
        <taxon>Magnoliopsida</taxon>
        <taxon>eudicotyledons</taxon>
        <taxon>Gunneridae</taxon>
        <taxon>Pentapetalae</taxon>
        <taxon>rosids</taxon>
        <taxon>malvids</taxon>
        <taxon>Brassicales</taxon>
        <taxon>Brassicaceae</taxon>
        <taxon>Brassiceae</taxon>
        <taxon>Brassica</taxon>
    </lineage>
</organism>
<keyword evidence="2" id="KW-1185">Reference proteome</keyword>
<reference evidence="1 2" key="1">
    <citation type="journal article" date="2020" name="BMC Genomics">
        <title>Intraspecific diversification of the crop wild relative Brassica cretica Lam. using demographic model selection.</title>
        <authorList>
            <person name="Kioukis A."/>
            <person name="Michalopoulou V.A."/>
            <person name="Briers L."/>
            <person name="Pirintsos S."/>
            <person name="Studholme D.J."/>
            <person name="Pavlidis P."/>
            <person name="Sarris P.F."/>
        </authorList>
    </citation>
    <scope>NUCLEOTIDE SEQUENCE [LARGE SCALE GENOMIC DNA]</scope>
    <source>
        <strain evidence="2">cv. PFS-1207/04</strain>
    </source>
</reference>
<name>A0ABQ7AD44_BRACR</name>
<sequence length="132" mass="14057">MHGTAALAGRSGTESFISKSPRVFLGLPNAAKAFNVQISKDLHLNGVVGQVFAMTVGNGMLFAGTSDGTRLTNSLVEVDKGLRISKVEIREAESLGYKIVGDALNGRDRELWLSGEERGRGGVDAEKRVVAR</sequence>
<dbReference type="Proteomes" id="UP000266723">
    <property type="component" value="Unassembled WGS sequence"/>
</dbReference>